<dbReference type="GO" id="GO:0016887">
    <property type="term" value="F:ATP hydrolysis activity"/>
    <property type="evidence" value="ECO:0007669"/>
    <property type="project" value="InterPro"/>
</dbReference>
<evidence type="ECO:0000256" key="13">
    <source>
        <dbReference type="SAM" id="Phobius"/>
    </source>
</evidence>
<dbReference type="PANTHER" id="PTHR42861">
    <property type="entry name" value="CALCIUM-TRANSPORTING ATPASE"/>
    <property type="match status" value="1"/>
</dbReference>
<accession>A0A1F5KN88</accession>
<protein>
    <recommendedName>
        <fullName evidence="2">P-type Ca(2+) transporter</fullName>
        <ecNumber evidence="2">7.2.2.10</ecNumber>
    </recommendedName>
</protein>
<dbReference type="InterPro" id="IPR044492">
    <property type="entry name" value="P_typ_ATPase_HD_dom"/>
</dbReference>
<dbReference type="InterPro" id="IPR001757">
    <property type="entry name" value="P_typ_ATPase"/>
</dbReference>
<dbReference type="InterPro" id="IPR006068">
    <property type="entry name" value="ATPase_P-typ_cation-transptr_C"/>
</dbReference>
<feature type="transmembrane region" description="Helical" evidence="13">
    <location>
        <begin position="52"/>
        <end position="75"/>
    </location>
</feature>
<comment type="caution">
    <text evidence="15">The sequence shown here is derived from an EMBL/GenBank/DDBJ whole genome shotgun (WGS) entry which is preliminary data.</text>
</comment>
<dbReference type="SFLD" id="SFLDS00003">
    <property type="entry name" value="Haloacid_Dehalogenase"/>
    <property type="match status" value="1"/>
</dbReference>
<feature type="transmembrane region" description="Helical" evidence="13">
    <location>
        <begin position="643"/>
        <end position="664"/>
    </location>
</feature>
<keyword evidence="8" id="KW-0067">ATP-binding</keyword>
<sequence length="849" mass="92340">MEKAYTKPVEQIIQELQTDSEKGLTSQEAESRLKKYGPNVLKEEKGKSVLQIFFSQFTSFLILILLAASIVSLVLGETLDATLILAIVILNGIVGFIQEYRVEKTIESLKKLVTVNANVYRDGILHQIPSSNLVPGDLIVLEEGQKIPADIRLTQVFNLATNEASLTGESTPVSKDLKILPEDTILADRKNMGFSGTAVAAGKGIGVVMSTGMNTEIGRIATLVSKEEEKLTPLQIKLNNLGKLIGRIVLVIAAIIGIEQFLFGQNVLNALISAIALAVAAIPEGLPAVVTISLALGTRRLLKQKSLIRHLAAAETLGSTDVICADKTGTLTEGVMKVTEIYGDNREKILTYGLLASNARVSGDSPRGEAGQIIGDTTEAALIQATIDAGLDQQTLLKNYPRISEIPFSSQRKMMSVVVKNGQENLIVSKGATEIILEKCSNLTEQQKREILEKNDEMAKKALRVLAIAYGSSEKEENLTFLGLVGMIDPARAGVKQAIEVCQKQAGIKVVMITGDHLLTAEAIAKEIGITGKSITGVDLDKLSDEQFRQQVEEIAIYARVNPEHKIKIIKALKAHGHQVAMTGDGVNDAPALKAADVGVAMGITGTDVAKEASDIILLDDHFQTIVSAVKEGRAIFDNIRKFVNYLLSSNLMEVMVISTAVLLGGGHLPLLPVHLLWINLVTDGLPAVALGVDPPRTNIMSIPPQKFREEIVGGKFLGPLILVSILLTIAILAIFFIYQRDPIYEQTMVFTSIVFYEMLRIVAIRSEYKLPFFSNIYLVLAIAGSLALQLIILYLPLSFAGVTLQELFKVTPLHLQDWVLLLGTGIFLLFFMRILVITPIFNLFRSQT</sequence>
<evidence type="ECO:0000256" key="1">
    <source>
        <dbReference type="ARBA" id="ARBA00004127"/>
    </source>
</evidence>
<dbReference type="InterPro" id="IPR036412">
    <property type="entry name" value="HAD-like_sf"/>
</dbReference>
<dbReference type="PRINTS" id="PR00120">
    <property type="entry name" value="HATPASE"/>
</dbReference>
<dbReference type="SUPFAM" id="SSF81665">
    <property type="entry name" value="Calcium ATPase, transmembrane domain M"/>
    <property type="match status" value="1"/>
</dbReference>
<dbReference type="InterPro" id="IPR023214">
    <property type="entry name" value="HAD_sf"/>
</dbReference>
<evidence type="ECO:0000256" key="11">
    <source>
        <dbReference type="ARBA" id="ARBA00022989"/>
    </source>
</evidence>
<dbReference type="SFLD" id="SFLDF00027">
    <property type="entry name" value="p-type_atpase"/>
    <property type="match status" value="1"/>
</dbReference>
<feature type="transmembrane region" description="Helical" evidence="13">
    <location>
        <begin position="244"/>
        <end position="264"/>
    </location>
</feature>
<dbReference type="SFLD" id="SFLDG00002">
    <property type="entry name" value="C1.7:_P-type_atpase_like"/>
    <property type="match status" value="1"/>
</dbReference>
<evidence type="ECO:0000313" key="15">
    <source>
        <dbReference type="EMBL" id="OGE42398.1"/>
    </source>
</evidence>
<dbReference type="FunFam" id="2.70.150.10:FF:000160">
    <property type="entry name" value="Sarcoplasmic/endoplasmic reticulum calcium ATPase 1"/>
    <property type="match status" value="1"/>
</dbReference>
<feature type="domain" description="Cation-transporting P-type ATPase N-terminal" evidence="14">
    <location>
        <begin position="3"/>
        <end position="77"/>
    </location>
</feature>
<feature type="transmembrane region" description="Helical" evidence="13">
    <location>
        <begin position="717"/>
        <end position="738"/>
    </location>
</feature>
<reference evidence="15 16" key="1">
    <citation type="journal article" date="2016" name="Nat. Commun.">
        <title>Thousands of microbial genomes shed light on interconnected biogeochemical processes in an aquifer system.</title>
        <authorList>
            <person name="Anantharaman K."/>
            <person name="Brown C.T."/>
            <person name="Hug L.A."/>
            <person name="Sharon I."/>
            <person name="Castelle C.J."/>
            <person name="Probst A.J."/>
            <person name="Thomas B.C."/>
            <person name="Singh A."/>
            <person name="Wilkins M.J."/>
            <person name="Karaoz U."/>
            <person name="Brodie E.L."/>
            <person name="Williams K.H."/>
            <person name="Hubbard S.S."/>
            <person name="Banfield J.F."/>
        </authorList>
    </citation>
    <scope>NUCLEOTIDE SEQUENCE [LARGE SCALE GENOMIC DNA]</scope>
</reference>
<dbReference type="Pfam" id="PF00689">
    <property type="entry name" value="Cation_ATPase_C"/>
    <property type="match status" value="1"/>
</dbReference>
<organism evidence="15 16">
    <name type="scientific">Candidatus Daviesbacteria bacterium RIFCSPLOWO2_01_FULL_39_12</name>
    <dbReference type="NCBI Taxonomy" id="1797785"/>
    <lineage>
        <taxon>Bacteria</taxon>
        <taxon>Candidatus Daviesiibacteriota</taxon>
    </lineage>
</organism>
<gene>
    <name evidence="15" type="ORF">A3B45_04295</name>
</gene>
<dbReference type="Gene3D" id="3.40.50.1000">
    <property type="entry name" value="HAD superfamily/HAD-like"/>
    <property type="match status" value="2"/>
</dbReference>
<dbReference type="InterPro" id="IPR006408">
    <property type="entry name" value="P-type_ATPase_IIB"/>
</dbReference>
<feature type="transmembrane region" description="Helical" evidence="13">
    <location>
        <begin position="744"/>
        <end position="765"/>
    </location>
</feature>
<keyword evidence="4" id="KW-0109">Calcium transport</keyword>
<keyword evidence="4" id="KW-0406">Ion transport</keyword>
<dbReference type="EC" id="7.2.2.10" evidence="2"/>
<evidence type="ECO:0000313" key="16">
    <source>
        <dbReference type="Proteomes" id="UP000178565"/>
    </source>
</evidence>
<evidence type="ECO:0000256" key="6">
    <source>
        <dbReference type="ARBA" id="ARBA00022741"/>
    </source>
</evidence>
<proteinExistence type="predicted"/>
<keyword evidence="10" id="KW-1278">Translocase</keyword>
<evidence type="ECO:0000256" key="9">
    <source>
        <dbReference type="ARBA" id="ARBA00022842"/>
    </source>
</evidence>
<keyword evidence="3" id="KW-0597">Phosphoprotein</keyword>
<comment type="subcellular location">
    <subcellularLocation>
        <location evidence="1">Endomembrane system</location>
        <topology evidence="1">Multi-pass membrane protein</topology>
    </subcellularLocation>
</comment>
<dbReference type="InterPro" id="IPR004014">
    <property type="entry name" value="ATPase_P-typ_cation-transptr_N"/>
</dbReference>
<dbReference type="InterPro" id="IPR008250">
    <property type="entry name" value="ATPase_P-typ_transduc_dom_A_sf"/>
</dbReference>
<dbReference type="AlphaFoldDB" id="A0A1F5KN88"/>
<keyword evidence="9" id="KW-0460">Magnesium</keyword>
<evidence type="ECO:0000259" key="14">
    <source>
        <dbReference type="SMART" id="SM00831"/>
    </source>
</evidence>
<dbReference type="PROSITE" id="PS00154">
    <property type="entry name" value="ATPASE_E1_E2"/>
    <property type="match status" value="1"/>
</dbReference>
<keyword evidence="12 13" id="KW-0472">Membrane</keyword>
<dbReference type="InterPro" id="IPR023299">
    <property type="entry name" value="ATPase_P-typ_cyto_dom_N"/>
</dbReference>
<dbReference type="Gene3D" id="3.40.1110.10">
    <property type="entry name" value="Calcium-transporting ATPase, cytoplasmic domain N"/>
    <property type="match status" value="2"/>
</dbReference>
<dbReference type="SUPFAM" id="SSF56784">
    <property type="entry name" value="HAD-like"/>
    <property type="match status" value="1"/>
</dbReference>
<dbReference type="GO" id="GO:0012505">
    <property type="term" value="C:endomembrane system"/>
    <property type="evidence" value="ECO:0007669"/>
    <property type="project" value="UniProtKB-SubCell"/>
</dbReference>
<dbReference type="SUPFAM" id="SSF81653">
    <property type="entry name" value="Calcium ATPase, transduction domain A"/>
    <property type="match status" value="1"/>
</dbReference>
<feature type="transmembrane region" description="Helical" evidence="13">
    <location>
        <begin position="676"/>
        <end position="696"/>
    </location>
</feature>
<dbReference type="InterPro" id="IPR018303">
    <property type="entry name" value="ATPase_P-typ_P_site"/>
</dbReference>
<dbReference type="InterPro" id="IPR059000">
    <property type="entry name" value="ATPase_P-type_domA"/>
</dbReference>
<feature type="transmembrane region" description="Helical" evidence="13">
    <location>
        <begin position="820"/>
        <end position="845"/>
    </location>
</feature>
<evidence type="ECO:0000256" key="10">
    <source>
        <dbReference type="ARBA" id="ARBA00022967"/>
    </source>
</evidence>
<name>A0A1F5KN88_9BACT</name>
<evidence type="ECO:0000256" key="5">
    <source>
        <dbReference type="ARBA" id="ARBA00022692"/>
    </source>
</evidence>
<keyword evidence="5 13" id="KW-0812">Transmembrane</keyword>
<dbReference type="InterPro" id="IPR023298">
    <property type="entry name" value="ATPase_P-typ_TM_dom_sf"/>
</dbReference>
<dbReference type="Pfam" id="PF00690">
    <property type="entry name" value="Cation_ATPase_N"/>
    <property type="match status" value="1"/>
</dbReference>
<dbReference type="Pfam" id="PF08282">
    <property type="entry name" value="Hydrolase_3"/>
    <property type="match status" value="1"/>
</dbReference>
<dbReference type="GO" id="GO:0016020">
    <property type="term" value="C:membrane"/>
    <property type="evidence" value="ECO:0007669"/>
    <property type="project" value="InterPro"/>
</dbReference>
<dbReference type="SUPFAM" id="SSF81660">
    <property type="entry name" value="Metal cation-transporting ATPase, ATP-binding domain N"/>
    <property type="match status" value="1"/>
</dbReference>
<keyword evidence="4" id="KW-0813">Transport</keyword>
<dbReference type="Pfam" id="PF00122">
    <property type="entry name" value="E1-E2_ATPase"/>
    <property type="match status" value="1"/>
</dbReference>
<dbReference type="Gene3D" id="2.70.150.10">
    <property type="entry name" value="Calcium-transporting ATPase, cytoplasmic transduction domain A"/>
    <property type="match status" value="1"/>
</dbReference>
<evidence type="ECO:0000256" key="12">
    <source>
        <dbReference type="ARBA" id="ARBA00023136"/>
    </source>
</evidence>
<dbReference type="NCBIfam" id="TIGR01517">
    <property type="entry name" value="ATPase-IIB_Ca"/>
    <property type="match status" value="1"/>
</dbReference>
<feature type="transmembrane region" description="Helical" evidence="13">
    <location>
        <begin position="777"/>
        <end position="800"/>
    </location>
</feature>
<dbReference type="Gene3D" id="1.20.1110.10">
    <property type="entry name" value="Calcium-transporting ATPase, transmembrane domain"/>
    <property type="match status" value="2"/>
</dbReference>
<dbReference type="Proteomes" id="UP000178565">
    <property type="component" value="Unassembled WGS sequence"/>
</dbReference>
<evidence type="ECO:0000256" key="3">
    <source>
        <dbReference type="ARBA" id="ARBA00022553"/>
    </source>
</evidence>
<evidence type="ECO:0000256" key="7">
    <source>
        <dbReference type="ARBA" id="ARBA00022837"/>
    </source>
</evidence>
<dbReference type="NCBIfam" id="TIGR01494">
    <property type="entry name" value="ATPase_P-type"/>
    <property type="match status" value="3"/>
</dbReference>
<keyword evidence="6" id="KW-0547">Nucleotide-binding</keyword>
<dbReference type="FunFam" id="3.40.50.1000:FF:000001">
    <property type="entry name" value="Phospholipid-transporting ATPase IC"/>
    <property type="match status" value="1"/>
</dbReference>
<feature type="transmembrane region" description="Helical" evidence="13">
    <location>
        <begin position="270"/>
        <end position="296"/>
    </location>
</feature>
<dbReference type="STRING" id="1797785.A3B45_04295"/>
<keyword evidence="11 13" id="KW-1133">Transmembrane helix</keyword>
<keyword evidence="7" id="KW-0106">Calcium</keyword>
<dbReference type="GO" id="GO:0005524">
    <property type="term" value="F:ATP binding"/>
    <property type="evidence" value="ECO:0007669"/>
    <property type="project" value="UniProtKB-KW"/>
</dbReference>
<feature type="transmembrane region" description="Helical" evidence="13">
    <location>
        <begin position="81"/>
        <end position="100"/>
    </location>
</feature>
<dbReference type="EMBL" id="MFDM01000026">
    <property type="protein sequence ID" value="OGE42398.1"/>
    <property type="molecule type" value="Genomic_DNA"/>
</dbReference>
<dbReference type="SMART" id="SM00831">
    <property type="entry name" value="Cation_ATPase_N"/>
    <property type="match status" value="1"/>
</dbReference>
<evidence type="ECO:0000256" key="8">
    <source>
        <dbReference type="ARBA" id="ARBA00022840"/>
    </source>
</evidence>
<evidence type="ECO:0000256" key="4">
    <source>
        <dbReference type="ARBA" id="ARBA00022568"/>
    </source>
</evidence>
<evidence type="ECO:0000256" key="2">
    <source>
        <dbReference type="ARBA" id="ARBA00012790"/>
    </source>
</evidence>
<dbReference type="Pfam" id="PF13246">
    <property type="entry name" value="Cation_ATPase"/>
    <property type="match status" value="1"/>
</dbReference>
<dbReference type="GO" id="GO:0005388">
    <property type="term" value="F:P-type calcium transporter activity"/>
    <property type="evidence" value="ECO:0007669"/>
    <property type="project" value="UniProtKB-EC"/>
</dbReference>
<dbReference type="PRINTS" id="PR00119">
    <property type="entry name" value="CATATPASE"/>
</dbReference>